<evidence type="ECO:0000256" key="1">
    <source>
        <dbReference type="SAM" id="Phobius"/>
    </source>
</evidence>
<evidence type="ECO:0000259" key="2">
    <source>
        <dbReference type="Pfam" id="PF00535"/>
    </source>
</evidence>
<reference evidence="4 5" key="1">
    <citation type="journal article" date="2013" name="Antonie Van Leeuwenhoek">
        <title>Paracoccus zhejiangensis sp. nov., isolated from activated sludge in wastewater-treatment system.</title>
        <authorList>
            <person name="Wu Z.G."/>
            <person name="Zhang D.F."/>
            <person name="Liu Y.L."/>
            <person name="Wang F."/>
            <person name="Jiang X."/>
            <person name="Li C."/>
            <person name="Li S.P."/>
            <person name="Hong Q."/>
            <person name="Li W.J."/>
        </authorList>
    </citation>
    <scope>NUCLEOTIDE SEQUENCE [LARGE SCALE GENOMIC DNA]</scope>
    <source>
        <strain evidence="4 5">J6</strain>
    </source>
</reference>
<dbReference type="PANTHER" id="PTHR43646">
    <property type="entry name" value="GLYCOSYLTRANSFERASE"/>
    <property type="match status" value="1"/>
</dbReference>
<feature type="domain" description="Glycosyltransferase 2-like" evidence="2">
    <location>
        <begin position="27"/>
        <end position="142"/>
    </location>
</feature>
<dbReference type="Proteomes" id="UP000234530">
    <property type="component" value="Chromosome"/>
</dbReference>
<keyword evidence="1" id="KW-0472">Membrane</keyword>
<dbReference type="KEGG" id="pzh:CX676_06355"/>
<feature type="domain" description="Glycosyltransferase 2-like" evidence="3">
    <location>
        <begin position="163"/>
        <end position="291"/>
    </location>
</feature>
<evidence type="ECO:0000259" key="3">
    <source>
        <dbReference type="Pfam" id="PF13632"/>
    </source>
</evidence>
<dbReference type="SUPFAM" id="SSF53448">
    <property type="entry name" value="Nucleotide-diphospho-sugar transferases"/>
    <property type="match status" value="1"/>
</dbReference>
<keyword evidence="4" id="KW-0808">Transferase</keyword>
<dbReference type="InterPro" id="IPR001173">
    <property type="entry name" value="Glyco_trans_2-like"/>
</dbReference>
<sequence>MKITTANAEKAINIPRATNNPAMVAAIVIGRNEGERLVACLTSLQGLADPVIYVDSGSTDGSIDAARRLGAQVLVLDTSIPFTAARARNTGLRHLLDQGQQQGFVQFVDGDCQIEPGWIETARAALTDDPQLGIVAGRRRERHPEASVYNRLCDAEWNTPVGAATAVGGDMMARIEALAAIGGYRDDMIAGEEPEMCLRLRQSGMTVRRLDAPMTIHDANMHRFGQWWRRARRAGHAFAEGSWLHRNDAEPFWRRETRRALIWALVIPALILIAAQLFGSWAFLALMVYPLQVARMARREESDNDSRLRAVFLMLSKFPEAMGISEFHLRRLLGRKAGLIEYK</sequence>
<feature type="transmembrane region" description="Helical" evidence="1">
    <location>
        <begin position="261"/>
        <end position="289"/>
    </location>
</feature>
<dbReference type="Pfam" id="PF13632">
    <property type="entry name" value="Glyco_trans_2_3"/>
    <property type="match status" value="1"/>
</dbReference>
<dbReference type="EMBL" id="CP025430">
    <property type="protein sequence ID" value="AUH63827.1"/>
    <property type="molecule type" value="Genomic_DNA"/>
</dbReference>
<dbReference type="PANTHER" id="PTHR43646:SF6">
    <property type="entry name" value="PRE-MYCOFACTOCIN GLYCOSYLTRANSFERASE"/>
    <property type="match status" value="1"/>
</dbReference>
<organism evidence="4 5">
    <name type="scientific">Paracoccus zhejiangensis</name>
    <dbReference type="NCBI Taxonomy" id="1077935"/>
    <lineage>
        <taxon>Bacteria</taxon>
        <taxon>Pseudomonadati</taxon>
        <taxon>Pseudomonadota</taxon>
        <taxon>Alphaproteobacteria</taxon>
        <taxon>Rhodobacterales</taxon>
        <taxon>Paracoccaceae</taxon>
        <taxon>Paracoccus</taxon>
    </lineage>
</organism>
<protein>
    <submittedName>
        <fullName evidence="4">Glycosyl transferase</fullName>
    </submittedName>
</protein>
<evidence type="ECO:0000313" key="4">
    <source>
        <dbReference type="EMBL" id="AUH63827.1"/>
    </source>
</evidence>
<dbReference type="GO" id="GO:0016740">
    <property type="term" value="F:transferase activity"/>
    <property type="evidence" value="ECO:0007669"/>
    <property type="project" value="UniProtKB-KW"/>
</dbReference>
<name>A0A2H5EX18_9RHOB</name>
<dbReference type="AlphaFoldDB" id="A0A2H5EX18"/>
<dbReference type="Gene3D" id="3.90.550.10">
    <property type="entry name" value="Spore Coat Polysaccharide Biosynthesis Protein SpsA, Chain A"/>
    <property type="match status" value="1"/>
</dbReference>
<dbReference type="OrthoDB" id="8416156at2"/>
<keyword evidence="5" id="KW-1185">Reference proteome</keyword>
<dbReference type="Pfam" id="PF00535">
    <property type="entry name" value="Glycos_transf_2"/>
    <property type="match status" value="1"/>
</dbReference>
<keyword evidence="1" id="KW-1133">Transmembrane helix</keyword>
<gene>
    <name evidence="4" type="ORF">CX676_06355</name>
</gene>
<proteinExistence type="predicted"/>
<dbReference type="InterPro" id="IPR029044">
    <property type="entry name" value="Nucleotide-diphossugar_trans"/>
</dbReference>
<accession>A0A2H5EX18</accession>
<keyword evidence="1" id="KW-0812">Transmembrane</keyword>
<evidence type="ECO:0000313" key="5">
    <source>
        <dbReference type="Proteomes" id="UP000234530"/>
    </source>
</evidence>